<dbReference type="EMBL" id="MU275997">
    <property type="protein sequence ID" value="KAI0044009.1"/>
    <property type="molecule type" value="Genomic_DNA"/>
</dbReference>
<evidence type="ECO:0000313" key="2">
    <source>
        <dbReference type="Proteomes" id="UP000814033"/>
    </source>
</evidence>
<comment type="caution">
    <text evidence="1">The sequence shown here is derived from an EMBL/GenBank/DDBJ whole genome shotgun (WGS) entry which is preliminary data.</text>
</comment>
<accession>A0ACB8RJ95</accession>
<reference evidence="1" key="1">
    <citation type="submission" date="2021-02" db="EMBL/GenBank/DDBJ databases">
        <authorList>
            <consortium name="DOE Joint Genome Institute"/>
            <person name="Ahrendt S."/>
            <person name="Looney B.P."/>
            <person name="Miyauchi S."/>
            <person name="Morin E."/>
            <person name="Drula E."/>
            <person name="Courty P.E."/>
            <person name="Chicoki N."/>
            <person name="Fauchery L."/>
            <person name="Kohler A."/>
            <person name="Kuo A."/>
            <person name="Labutti K."/>
            <person name="Pangilinan J."/>
            <person name="Lipzen A."/>
            <person name="Riley R."/>
            <person name="Andreopoulos W."/>
            <person name="He G."/>
            <person name="Johnson J."/>
            <person name="Barry K.W."/>
            <person name="Grigoriev I.V."/>
            <person name="Nagy L."/>
            <person name="Hibbett D."/>
            <person name="Henrissat B."/>
            <person name="Matheny P.B."/>
            <person name="Labbe J."/>
            <person name="Martin F."/>
        </authorList>
    </citation>
    <scope>NUCLEOTIDE SEQUENCE</scope>
    <source>
        <strain evidence="1">FP105234-sp</strain>
    </source>
</reference>
<name>A0ACB8RJ95_9AGAM</name>
<organism evidence="1 2">
    <name type="scientific">Auriscalpium vulgare</name>
    <dbReference type="NCBI Taxonomy" id="40419"/>
    <lineage>
        <taxon>Eukaryota</taxon>
        <taxon>Fungi</taxon>
        <taxon>Dikarya</taxon>
        <taxon>Basidiomycota</taxon>
        <taxon>Agaricomycotina</taxon>
        <taxon>Agaricomycetes</taxon>
        <taxon>Russulales</taxon>
        <taxon>Auriscalpiaceae</taxon>
        <taxon>Auriscalpium</taxon>
    </lineage>
</organism>
<evidence type="ECO:0000313" key="1">
    <source>
        <dbReference type="EMBL" id="KAI0044009.1"/>
    </source>
</evidence>
<keyword evidence="2" id="KW-1185">Reference proteome</keyword>
<protein>
    <submittedName>
        <fullName evidence="1">Uncharacterized protein</fullName>
    </submittedName>
</protein>
<sequence length="327" mass="34468">MLRYTLSALFALLPATQVLAQKGGQPLASARYKTPADLPYQVEPDAAARGSQYGYNICNSTTENQQSLCQTMYVNSIADFCLWAPDKPNSLIADTEGEEVAWCTRKGHGTRLIPDGTLQGVQFLTAPDYTLIVGYMDQTKVNMKSGDEGGELDPHGQDLRGNPMGGMVYSTVFSGSNTTVQVPEWNLFVGGDFFCLKICKNDKPGGYCNNIYDTKGCGFNSPSNSRKGVYESCESNNMQLPGANPNPVPASSKCTQYASTDLYGAPTATTTSASMTTSSAHASATSASLTGSAGVAAKTGSPNGARAFGFSLLVGVVGIVLSIVFLA</sequence>
<proteinExistence type="predicted"/>
<dbReference type="Proteomes" id="UP000814033">
    <property type="component" value="Unassembled WGS sequence"/>
</dbReference>
<reference evidence="1" key="2">
    <citation type="journal article" date="2022" name="New Phytol.">
        <title>Evolutionary transition to the ectomycorrhizal habit in the genomes of a hyperdiverse lineage of mushroom-forming fungi.</title>
        <authorList>
            <person name="Looney B."/>
            <person name="Miyauchi S."/>
            <person name="Morin E."/>
            <person name="Drula E."/>
            <person name="Courty P.E."/>
            <person name="Kohler A."/>
            <person name="Kuo A."/>
            <person name="LaButti K."/>
            <person name="Pangilinan J."/>
            <person name="Lipzen A."/>
            <person name="Riley R."/>
            <person name="Andreopoulos W."/>
            <person name="He G."/>
            <person name="Johnson J."/>
            <person name="Nolan M."/>
            <person name="Tritt A."/>
            <person name="Barry K.W."/>
            <person name="Grigoriev I.V."/>
            <person name="Nagy L.G."/>
            <person name="Hibbett D."/>
            <person name="Henrissat B."/>
            <person name="Matheny P.B."/>
            <person name="Labbe J."/>
            <person name="Martin F.M."/>
        </authorList>
    </citation>
    <scope>NUCLEOTIDE SEQUENCE</scope>
    <source>
        <strain evidence="1">FP105234-sp</strain>
    </source>
</reference>
<gene>
    <name evidence="1" type="ORF">FA95DRAFT_1562688</name>
</gene>